<name>A0A271KEB3_9HYPH</name>
<comment type="caution">
    <text evidence="1">The sequence shown here is derived from an EMBL/GenBank/DDBJ whole genome shotgun (WGS) entry which is preliminary data.</text>
</comment>
<sequence length="64" mass="6892">MSDQKVAVVAKAICKSGRFETGEGTCAVLCMDQLGDARKNCTHCVRVHGKLALTIVTALEEQQQ</sequence>
<evidence type="ECO:0000313" key="2">
    <source>
        <dbReference type="Proteomes" id="UP000215931"/>
    </source>
</evidence>
<dbReference type="AlphaFoldDB" id="A0A271KEB3"/>
<reference evidence="1 2" key="1">
    <citation type="submission" date="2017-08" db="EMBL/GenBank/DDBJ databases">
        <title>Mesorhizobium wenxinae sp. nov., a novel rhizobial species isolated from root nodules of chickpea (Cicer arietinum L.).</title>
        <authorList>
            <person name="Zhang J."/>
        </authorList>
    </citation>
    <scope>NUCLEOTIDE SEQUENCE [LARGE SCALE GENOMIC DNA]</scope>
    <source>
        <strain evidence="2">WYCCWR 10019</strain>
    </source>
</reference>
<dbReference type="RefSeq" id="WP_095519560.1">
    <property type="nucleotide sequence ID" value="NZ_NPKH01000023.1"/>
</dbReference>
<evidence type="ECO:0000313" key="1">
    <source>
        <dbReference type="EMBL" id="PAP94026.1"/>
    </source>
</evidence>
<protein>
    <submittedName>
        <fullName evidence="1">Uncharacterized protein</fullName>
    </submittedName>
</protein>
<keyword evidence="2" id="KW-1185">Reference proteome</keyword>
<dbReference type="EMBL" id="NPKH01000023">
    <property type="protein sequence ID" value="PAP94026.1"/>
    <property type="molecule type" value="Genomic_DNA"/>
</dbReference>
<organism evidence="1 2">
    <name type="scientific">Mesorhizobium wenxiniae</name>
    <dbReference type="NCBI Taxonomy" id="2014805"/>
    <lineage>
        <taxon>Bacteria</taxon>
        <taxon>Pseudomonadati</taxon>
        <taxon>Pseudomonadota</taxon>
        <taxon>Alphaproteobacteria</taxon>
        <taxon>Hyphomicrobiales</taxon>
        <taxon>Phyllobacteriaceae</taxon>
        <taxon>Mesorhizobium</taxon>
    </lineage>
</organism>
<proteinExistence type="predicted"/>
<dbReference type="Proteomes" id="UP000215931">
    <property type="component" value="Unassembled WGS sequence"/>
</dbReference>
<accession>A0A271KEB3</accession>
<gene>
    <name evidence="1" type="ORF">CIT31_16805</name>
</gene>